<accession>A0A9N9MX88</accession>
<dbReference type="Pfam" id="PF10545">
    <property type="entry name" value="MADF_DNA_bdg"/>
    <property type="match status" value="1"/>
</dbReference>
<dbReference type="Proteomes" id="UP001152799">
    <property type="component" value="Chromosome 9"/>
</dbReference>
<dbReference type="GO" id="GO:0006357">
    <property type="term" value="P:regulation of transcription by RNA polymerase II"/>
    <property type="evidence" value="ECO:0007669"/>
    <property type="project" value="TreeGrafter"/>
</dbReference>
<name>A0A9N9MX88_9CUCU</name>
<dbReference type="PANTHER" id="PTHR12243:SF67">
    <property type="entry name" value="COREPRESSOR OF PANGOLIN, ISOFORM A-RELATED"/>
    <property type="match status" value="1"/>
</dbReference>
<gene>
    <name evidence="2" type="ORF">CEUTPL_LOCUS13715</name>
</gene>
<dbReference type="AlphaFoldDB" id="A0A9N9MX88"/>
<evidence type="ECO:0000313" key="3">
    <source>
        <dbReference type="Proteomes" id="UP001152799"/>
    </source>
</evidence>
<sequence length="184" mass="21796">MASGKEKYRFDTELLIATIEQKPCIWDTSSEEYKNRDTKNKAWEEVAQILLHDFEDLDEAKQQEAIKLIQQRWRSARDAYRRDKSKVSASKSGQAAKTFKKYIYFENLKFLNKTLDLNETDTNFRMGNMAESQNVEDMSENEDAIIESVYEEDSVHTQTKKRRKKQDIDEKLMEFVTNSKKNER</sequence>
<reference evidence="2" key="1">
    <citation type="submission" date="2022-01" db="EMBL/GenBank/DDBJ databases">
        <authorList>
            <person name="King R."/>
        </authorList>
    </citation>
    <scope>NUCLEOTIDE SEQUENCE</scope>
</reference>
<dbReference type="PROSITE" id="PS51029">
    <property type="entry name" value="MADF"/>
    <property type="match status" value="1"/>
</dbReference>
<dbReference type="InterPro" id="IPR006578">
    <property type="entry name" value="MADF-dom"/>
</dbReference>
<protein>
    <recommendedName>
        <fullName evidence="1">MADF domain-containing protein</fullName>
    </recommendedName>
</protein>
<proteinExistence type="predicted"/>
<dbReference type="SMART" id="SM00595">
    <property type="entry name" value="MADF"/>
    <property type="match status" value="1"/>
</dbReference>
<dbReference type="GO" id="GO:0005634">
    <property type="term" value="C:nucleus"/>
    <property type="evidence" value="ECO:0007669"/>
    <property type="project" value="TreeGrafter"/>
</dbReference>
<evidence type="ECO:0000313" key="2">
    <source>
        <dbReference type="EMBL" id="CAG9773324.1"/>
    </source>
</evidence>
<dbReference type="OrthoDB" id="8038273at2759"/>
<evidence type="ECO:0000259" key="1">
    <source>
        <dbReference type="PROSITE" id="PS51029"/>
    </source>
</evidence>
<dbReference type="GO" id="GO:0005667">
    <property type="term" value="C:transcription regulator complex"/>
    <property type="evidence" value="ECO:0007669"/>
    <property type="project" value="TreeGrafter"/>
</dbReference>
<dbReference type="PANTHER" id="PTHR12243">
    <property type="entry name" value="MADF DOMAIN TRANSCRIPTION FACTOR"/>
    <property type="match status" value="1"/>
</dbReference>
<dbReference type="InterPro" id="IPR039353">
    <property type="entry name" value="TF_Adf1"/>
</dbReference>
<keyword evidence="3" id="KW-1185">Reference proteome</keyword>
<feature type="domain" description="MADF" evidence="1">
    <location>
        <begin position="14"/>
        <end position="116"/>
    </location>
</feature>
<dbReference type="EMBL" id="OU892285">
    <property type="protein sequence ID" value="CAG9773324.1"/>
    <property type="molecule type" value="Genomic_DNA"/>
</dbReference>
<organism evidence="2 3">
    <name type="scientific">Ceutorhynchus assimilis</name>
    <name type="common">cabbage seed weevil</name>
    <dbReference type="NCBI Taxonomy" id="467358"/>
    <lineage>
        <taxon>Eukaryota</taxon>
        <taxon>Metazoa</taxon>
        <taxon>Ecdysozoa</taxon>
        <taxon>Arthropoda</taxon>
        <taxon>Hexapoda</taxon>
        <taxon>Insecta</taxon>
        <taxon>Pterygota</taxon>
        <taxon>Neoptera</taxon>
        <taxon>Endopterygota</taxon>
        <taxon>Coleoptera</taxon>
        <taxon>Polyphaga</taxon>
        <taxon>Cucujiformia</taxon>
        <taxon>Curculionidae</taxon>
        <taxon>Ceutorhynchinae</taxon>
        <taxon>Ceutorhynchus</taxon>
    </lineage>
</organism>